<dbReference type="PANTHER" id="PTHR43197:SF1">
    <property type="entry name" value="UTP--GLUCOSE-1-PHOSPHATE URIDYLYLTRANSFERASE"/>
    <property type="match status" value="1"/>
</dbReference>
<sequence>MNQIEKMVITSAGKGTRMKYITSVLPKCLLPLLVKEEGKKVAKPVIDLIMNNAEKIRVNKFCIVVGKMQGRILMEYLFDRGPTFVFQNEPRGFGDAVLKAEDFADGSPFFVHADDGVLTSGYDVLAKAFLENDADAALFVRRVKNPRRYGIINFEKEEQFMDHSLYYVKNVEEKPESPKSDLAIAAVYIFKPDLFSALKEVKVDPASEVELTYGIKKMLEKGKKVIALSLDGYKWLNVGDPDSYFESFTYAYKEL</sequence>
<dbReference type="PANTHER" id="PTHR43197">
    <property type="entry name" value="UTP--GLUCOSE-1-PHOSPHATE URIDYLYLTRANSFERASE"/>
    <property type="match status" value="1"/>
</dbReference>
<evidence type="ECO:0000256" key="2">
    <source>
        <dbReference type="ARBA" id="ARBA00012415"/>
    </source>
</evidence>
<dbReference type="Gene3D" id="3.90.550.10">
    <property type="entry name" value="Spore Coat Polysaccharide Biosynthesis Protein SpsA, Chain A"/>
    <property type="match status" value="1"/>
</dbReference>
<evidence type="ECO:0000313" key="7">
    <source>
        <dbReference type="EMBL" id="MUN28886.1"/>
    </source>
</evidence>
<dbReference type="InterPro" id="IPR029044">
    <property type="entry name" value="Nucleotide-diphossugar_trans"/>
</dbReference>
<comment type="catalytic activity">
    <reaction evidence="5">
        <text>alpha-D-glucose 1-phosphate + UTP + H(+) = UDP-alpha-D-glucose + diphosphate</text>
        <dbReference type="Rhea" id="RHEA:19889"/>
        <dbReference type="ChEBI" id="CHEBI:15378"/>
        <dbReference type="ChEBI" id="CHEBI:33019"/>
        <dbReference type="ChEBI" id="CHEBI:46398"/>
        <dbReference type="ChEBI" id="CHEBI:58601"/>
        <dbReference type="ChEBI" id="CHEBI:58885"/>
        <dbReference type="EC" id="2.7.7.9"/>
    </reaction>
</comment>
<dbReference type="EC" id="2.7.7.9" evidence="2"/>
<name>A0A6A9QIT2_SULME</name>
<dbReference type="Proteomes" id="UP000470772">
    <property type="component" value="Unassembled WGS sequence"/>
</dbReference>
<evidence type="ECO:0000313" key="8">
    <source>
        <dbReference type="Proteomes" id="UP000470772"/>
    </source>
</evidence>
<evidence type="ECO:0000256" key="4">
    <source>
        <dbReference type="ARBA" id="ARBA00022695"/>
    </source>
</evidence>
<proteinExistence type="inferred from homology"/>
<evidence type="ECO:0000259" key="6">
    <source>
        <dbReference type="Pfam" id="PF00483"/>
    </source>
</evidence>
<dbReference type="Pfam" id="PF00483">
    <property type="entry name" value="NTP_transferase"/>
    <property type="match status" value="1"/>
</dbReference>
<reference evidence="7 8" key="1">
    <citation type="submission" date="2019-10" db="EMBL/GenBank/DDBJ databases">
        <title>Sequencing and Assembly of Multiple Reported Metal-Biooxidizing Members of the Extremely Thermoacidophilic Archaeal Family Sulfolobaceae.</title>
        <authorList>
            <person name="Counts J.A."/>
            <person name="Kelly R.M."/>
        </authorList>
    </citation>
    <scope>NUCLEOTIDE SEQUENCE [LARGE SCALE GENOMIC DNA]</scope>
    <source>
        <strain evidence="7 8">DSM 6482</strain>
    </source>
</reference>
<accession>A0A6A9QIT2</accession>
<evidence type="ECO:0000256" key="5">
    <source>
        <dbReference type="ARBA" id="ARBA00048128"/>
    </source>
</evidence>
<comment type="similarity">
    <text evidence="1">Belongs to the UDPGP type 2 family.</text>
</comment>
<keyword evidence="3 7" id="KW-0808">Transferase</keyword>
<evidence type="ECO:0000256" key="3">
    <source>
        <dbReference type="ARBA" id="ARBA00022679"/>
    </source>
</evidence>
<dbReference type="CDD" id="cd04181">
    <property type="entry name" value="NTP_transferase"/>
    <property type="match status" value="1"/>
</dbReference>
<dbReference type="RefSeq" id="WP_156016487.1">
    <property type="nucleotide sequence ID" value="NZ_WGGD01000005.1"/>
</dbReference>
<dbReference type="GO" id="GO:0003983">
    <property type="term" value="F:UTP:glucose-1-phosphate uridylyltransferase activity"/>
    <property type="evidence" value="ECO:0007669"/>
    <property type="project" value="UniProtKB-EC"/>
</dbReference>
<evidence type="ECO:0000256" key="1">
    <source>
        <dbReference type="ARBA" id="ARBA00006890"/>
    </source>
</evidence>
<dbReference type="AlphaFoldDB" id="A0A6A9QIT2"/>
<gene>
    <name evidence="7" type="ORF">GC250_05400</name>
</gene>
<dbReference type="InterPro" id="IPR005771">
    <property type="entry name" value="GalU_uridylyltTrfase_bac/arc"/>
</dbReference>
<keyword evidence="8" id="KW-1185">Reference proteome</keyword>
<organism evidence="7 8">
    <name type="scientific">Sulfuracidifex metallicus DSM 6482 = JCM 9184</name>
    <dbReference type="NCBI Taxonomy" id="523847"/>
    <lineage>
        <taxon>Archaea</taxon>
        <taxon>Thermoproteota</taxon>
        <taxon>Thermoprotei</taxon>
        <taxon>Sulfolobales</taxon>
        <taxon>Sulfolobaceae</taxon>
        <taxon>Sulfuracidifex</taxon>
    </lineage>
</organism>
<dbReference type="InterPro" id="IPR005835">
    <property type="entry name" value="NTP_transferase_dom"/>
</dbReference>
<dbReference type="GO" id="GO:0006011">
    <property type="term" value="P:UDP-alpha-D-glucose metabolic process"/>
    <property type="evidence" value="ECO:0007669"/>
    <property type="project" value="InterPro"/>
</dbReference>
<comment type="caution">
    <text evidence="7">The sequence shown here is derived from an EMBL/GenBank/DDBJ whole genome shotgun (WGS) entry which is preliminary data.</text>
</comment>
<dbReference type="SUPFAM" id="SSF53448">
    <property type="entry name" value="Nucleotide-diphospho-sugar transferases"/>
    <property type="match status" value="1"/>
</dbReference>
<protein>
    <recommendedName>
        <fullName evidence="2">UTP--glucose-1-phosphate uridylyltransferase</fullName>
        <ecNumber evidence="2">2.7.7.9</ecNumber>
    </recommendedName>
</protein>
<keyword evidence="4" id="KW-0548">Nucleotidyltransferase</keyword>
<dbReference type="EMBL" id="WGGD01000005">
    <property type="protein sequence ID" value="MUN28886.1"/>
    <property type="molecule type" value="Genomic_DNA"/>
</dbReference>
<feature type="domain" description="Nucleotidyl transferase" evidence="6">
    <location>
        <begin position="7"/>
        <end position="249"/>
    </location>
</feature>